<proteinExistence type="predicted"/>
<dbReference type="AlphaFoldDB" id="A0AAU7LYE4"/>
<dbReference type="EMBL" id="CP157676">
    <property type="protein sequence ID" value="XBP72483.1"/>
    <property type="molecule type" value="Genomic_DNA"/>
</dbReference>
<dbReference type="RefSeq" id="WP_349282092.1">
    <property type="nucleotide sequence ID" value="NZ_CBCSCU010000025.1"/>
</dbReference>
<dbReference type="InterPro" id="IPR012912">
    <property type="entry name" value="Plasmid_pRiA4b_Orf3-like"/>
</dbReference>
<geneLocation type="plasmid" evidence="3">
    <name>p1</name>
</geneLocation>
<feature type="region of interest" description="Disordered" evidence="1">
    <location>
        <begin position="1"/>
        <end position="20"/>
    </location>
</feature>
<dbReference type="PANTHER" id="PTHR41878:SF1">
    <property type="entry name" value="TNPR PROTEIN"/>
    <property type="match status" value="1"/>
</dbReference>
<dbReference type="SUPFAM" id="SSF159941">
    <property type="entry name" value="MM3350-like"/>
    <property type="match status" value="1"/>
</dbReference>
<evidence type="ECO:0000259" key="2">
    <source>
        <dbReference type="Pfam" id="PF07929"/>
    </source>
</evidence>
<protein>
    <submittedName>
        <fullName evidence="3">Plasmid pRiA4b ORF-3 family protein</fullName>
    </submittedName>
</protein>
<evidence type="ECO:0000313" key="3">
    <source>
        <dbReference type="EMBL" id="XBP72483.1"/>
    </source>
</evidence>
<feature type="domain" description="Plasmid pRiA4b Orf3-like" evidence="2">
    <location>
        <begin position="29"/>
        <end position="197"/>
    </location>
</feature>
<dbReference type="Gene3D" id="3.10.290.30">
    <property type="entry name" value="MM3350-like"/>
    <property type="match status" value="1"/>
</dbReference>
<organism evidence="3">
    <name type="scientific">Polaromonas hydrogenivorans</name>
    <dbReference type="NCBI Taxonomy" id="335476"/>
    <lineage>
        <taxon>Bacteria</taxon>
        <taxon>Pseudomonadati</taxon>
        <taxon>Pseudomonadota</taxon>
        <taxon>Betaproteobacteria</taxon>
        <taxon>Burkholderiales</taxon>
        <taxon>Comamonadaceae</taxon>
        <taxon>Polaromonas</taxon>
    </lineage>
</organism>
<dbReference type="Pfam" id="PF07929">
    <property type="entry name" value="PRiA4_ORF3"/>
    <property type="match status" value="1"/>
</dbReference>
<reference evidence="3" key="1">
    <citation type="submission" date="2024-05" db="EMBL/GenBank/DDBJ databases">
        <authorList>
            <person name="Bunk B."/>
            <person name="Swiderski J."/>
            <person name="Sproer C."/>
            <person name="Thiel V."/>
        </authorList>
    </citation>
    <scope>NUCLEOTIDE SEQUENCE</scope>
    <source>
        <strain evidence="3">DSM 17735</strain>
        <plasmid evidence="3">p1</plasmid>
    </source>
</reference>
<gene>
    <name evidence="3" type="ORF">ABLV49_22450</name>
</gene>
<dbReference type="PANTHER" id="PTHR41878">
    <property type="entry name" value="LEXA REPRESSOR-RELATED"/>
    <property type="match status" value="1"/>
</dbReference>
<sequence>MTAKLHRLPGGAKKSGAKTSAHASGGLRAYQLHIELEGVYPRVWRRLLVPTTIDLSRLHVALLWSTGWQGGHLHEFVFADASYGPLEPDWDLPEGVIDESTVTLEEALGARRTFLYVYDFGDNWRHKVKVEKTVTLGAPLSLALCLAGENACPPEDVGGAPGYQDFLEALADPAHPEHDELKEWIGRPFDPAAFDVAEINQWLNHTES</sequence>
<accession>A0AAU7LYE4</accession>
<dbReference type="InterPro" id="IPR024047">
    <property type="entry name" value="MM3350-like_sf"/>
</dbReference>
<name>A0AAU7LYE4_9BURK</name>
<evidence type="ECO:0000256" key="1">
    <source>
        <dbReference type="SAM" id="MobiDB-lite"/>
    </source>
</evidence>
<keyword evidence="3" id="KW-0614">Plasmid</keyword>